<organism evidence="3 4">
    <name type="scientific">Sneathiella chinensis</name>
    <dbReference type="NCBI Taxonomy" id="349750"/>
    <lineage>
        <taxon>Bacteria</taxon>
        <taxon>Pseudomonadati</taxon>
        <taxon>Pseudomonadota</taxon>
        <taxon>Alphaproteobacteria</taxon>
        <taxon>Sneathiellales</taxon>
        <taxon>Sneathiellaceae</taxon>
        <taxon>Sneathiella</taxon>
    </lineage>
</organism>
<feature type="region of interest" description="Disordered" evidence="1">
    <location>
        <begin position="210"/>
        <end position="232"/>
    </location>
</feature>
<name>A0ABQ5U682_9PROT</name>
<dbReference type="SUPFAM" id="SSF52540">
    <property type="entry name" value="P-loop containing nucleoside triphosphate hydrolases"/>
    <property type="match status" value="1"/>
</dbReference>
<evidence type="ECO:0000313" key="4">
    <source>
        <dbReference type="Proteomes" id="UP001161409"/>
    </source>
</evidence>
<keyword evidence="4" id="KW-1185">Reference proteome</keyword>
<evidence type="ECO:0000313" key="3">
    <source>
        <dbReference type="EMBL" id="GLQ07424.1"/>
    </source>
</evidence>
<dbReference type="PANTHER" id="PTHR13696:SF96">
    <property type="entry name" value="COBQ_COBB_MIND_PARA NUCLEOTIDE BINDING DOMAIN-CONTAINING PROTEIN"/>
    <property type="match status" value="1"/>
</dbReference>
<accession>A0ABQ5U682</accession>
<evidence type="ECO:0000256" key="1">
    <source>
        <dbReference type="SAM" id="MobiDB-lite"/>
    </source>
</evidence>
<dbReference type="Gene3D" id="3.40.50.300">
    <property type="entry name" value="P-loop containing nucleotide triphosphate hydrolases"/>
    <property type="match status" value="1"/>
</dbReference>
<dbReference type="Pfam" id="PF01656">
    <property type="entry name" value="CbiA"/>
    <property type="match status" value="1"/>
</dbReference>
<gene>
    <name evidence="3" type="ORF">GCM10007924_26450</name>
</gene>
<dbReference type="Proteomes" id="UP001161409">
    <property type="component" value="Unassembled WGS sequence"/>
</dbReference>
<dbReference type="InterPro" id="IPR050678">
    <property type="entry name" value="DNA_Partitioning_ATPase"/>
</dbReference>
<feature type="domain" description="CobQ/CobB/MinD/ParA nucleotide binding" evidence="2">
    <location>
        <begin position="4"/>
        <end position="177"/>
    </location>
</feature>
<evidence type="ECO:0000259" key="2">
    <source>
        <dbReference type="Pfam" id="PF01656"/>
    </source>
</evidence>
<comment type="caution">
    <text evidence="3">The sequence shown here is derived from an EMBL/GenBank/DDBJ whole genome shotgun (WGS) entry which is preliminary data.</text>
</comment>
<reference evidence="3" key="2">
    <citation type="submission" date="2023-01" db="EMBL/GenBank/DDBJ databases">
        <title>Draft genome sequence of Sneathiella chinensis strain NBRC 103408.</title>
        <authorList>
            <person name="Sun Q."/>
            <person name="Mori K."/>
        </authorList>
    </citation>
    <scope>NUCLEOTIDE SEQUENCE</scope>
    <source>
        <strain evidence="3">NBRC 103408</strain>
    </source>
</reference>
<dbReference type="PANTHER" id="PTHR13696">
    <property type="entry name" value="P-LOOP CONTAINING NUCLEOSIDE TRIPHOSPHATE HYDROLASE"/>
    <property type="match status" value="1"/>
</dbReference>
<dbReference type="RefSeq" id="WP_169561499.1">
    <property type="nucleotide sequence ID" value="NZ_BSNF01000008.1"/>
</dbReference>
<dbReference type="PIRSF" id="PIRSF009320">
    <property type="entry name" value="Nuc_binding_HP_1000"/>
    <property type="match status" value="1"/>
</dbReference>
<dbReference type="InterPro" id="IPR027417">
    <property type="entry name" value="P-loop_NTPase"/>
</dbReference>
<protein>
    <submittedName>
        <fullName evidence="3">Chromosome partitioning protein ParA</fullName>
    </submittedName>
</protein>
<dbReference type="EMBL" id="BSNF01000008">
    <property type="protein sequence ID" value="GLQ07424.1"/>
    <property type="molecule type" value="Genomic_DNA"/>
</dbReference>
<dbReference type="CDD" id="cd02042">
    <property type="entry name" value="ParAB_family"/>
    <property type="match status" value="1"/>
</dbReference>
<proteinExistence type="predicted"/>
<dbReference type="InterPro" id="IPR002586">
    <property type="entry name" value="CobQ/CobB/MinD/ParA_Nub-bd_dom"/>
</dbReference>
<reference evidence="3" key="1">
    <citation type="journal article" date="2014" name="Int. J. Syst. Evol. Microbiol.">
        <title>Complete genome of a new Firmicutes species belonging to the dominant human colonic microbiota ('Ruminococcus bicirculans') reveals two chromosomes and a selective capacity to utilize plant glucans.</title>
        <authorList>
            <consortium name="NISC Comparative Sequencing Program"/>
            <person name="Wegmann U."/>
            <person name="Louis P."/>
            <person name="Goesmann A."/>
            <person name="Henrissat B."/>
            <person name="Duncan S.H."/>
            <person name="Flint H.J."/>
        </authorList>
    </citation>
    <scope>NUCLEOTIDE SEQUENCE</scope>
    <source>
        <strain evidence="3">NBRC 103408</strain>
    </source>
</reference>
<sequence>MKVIAVASQKGGSGKTTLAGHLAVQAEMAGKGPVALVDTDPQGSLSEWWNERQAETPLFARTTIDRLKDDTERMARMGIELVIIDTPPAITETIARVVEVADLLIIPTRPSPHDLRAVGATVELAEGLDTPLVFVVNGATPRARITSEAAIALSQHGTLAPAILHQRVDFASSMIDGRTVMELSAASKSAEEISKLWTYIQDRLEKKPQGFSLSSGNAPRKQDLSAANMHLS</sequence>